<proteinExistence type="predicted"/>
<evidence type="ECO:0000313" key="3">
    <source>
        <dbReference type="Proteomes" id="UP001359485"/>
    </source>
</evidence>
<dbReference type="Proteomes" id="UP001359485">
    <property type="component" value="Unassembled WGS sequence"/>
</dbReference>
<gene>
    <name evidence="2" type="ORF">RUM44_012689</name>
</gene>
<reference evidence="2 3" key="1">
    <citation type="submission" date="2023-09" db="EMBL/GenBank/DDBJ databases">
        <title>Genomes of two closely related lineages of the louse Polyplax serrata with different host specificities.</title>
        <authorList>
            <person name="Martinu J."/>
            <person name="Tarabai H."/>
            <person name="Stefka J."/>
            <person name="Hypsa V."/>
        </authorList>
    </citation>
    <scope>NUCLEOTIDE SEQUENCE [LARGE SCALE GENOMIC DNA]</scope>
    <source>
        <strain evidence="2">98ZLc_SE</strain>
    </source>
</reference>
<evidence type="ECO:0000256" key="1">
    <source>
        <dbReference type="SAM" id="MobiDB-lite"/>
    </source>
</evidence>
<accession>A0ABR1BE27</accession>
<comment type="caution">
    <text evidence="2">The sequence shown here is derived from an EMBL/GenBank/DDBJ whole genome shotgun (WGS) entry which is preliminary data.</text>
</comment>
<name>A0ABR1BE27_POLSC</name>
<feature type="compositionally biased region" description="Polar residues" evidence="1">
    <location>
        <begin position="16"/>
        <end position="27"/>
    </location>
</feature>
<feature type="region of interest" description="Disordered" evidence="1">
    <location>
        <begin position="1"/>
        <end position="27"/>
    </location>
</feature>
<organism evidence="2 3">
    <name type="scientific">Polyplax serrata</name>
    <name type="common">Common mouse louse</name>
    <dbReference type="NCBI Taxonomy" id="468196"/>
    <lineage>
        <taxon>Eukaryota</taxon>
        <taxon>Metazoa</taxon>
        <taxon>Ecdysozoa</taxon>
        <taxon>Arthropoda</taxon>
        <taxon>Hexapoda</taxon>
        <taxon>Insecta</taxon>
        <taxon>Pterygota</taxon>
        <taxon>Neoptera</taxon>
        <taxon>Paraneoptera</taxon>
        <taxon>Psocodea</taxon>
        <taxon>Troctomorpha</taxon>
        <taxon>Phthiraptera</taxon>
        <taxon>Anoplura</taxon>
        <taxon>Polyplacidae</taxon>
        <taxon>Polyplax</taxon>
    </lineage>
</organism>
<dbReference type="EMBL" id="JAWJWF010000001">
    <property type="protein sequence ID" value="KAK6640990.1"/>
    <property type="molecule type" value="Genomic_DNA"/>
</dbReference>
<protein>
    <submittedName>
        <fullName evidence="2">Uncharacterized protein</fullName>
    </submittedName>
</protein>
<sequence>MSGPVRQSPLIKANLPDQTSTTTERNLHATSTQDLTAIKDVLSVHQVRSEPNPGTHLRTTQLSSVKFSFQPMPDWMKCHSMHQRCRVPRRVAAGGGLSLSSFSSDKKNGRKRSRVLFTCLLLTNVVQNTLDKLYVHR</sequence>
<keyword evidence="3" id="KW-1185">Reference proteome</keyword>
<evidence type="ECO:0000313" key="2">
    <source>
        <dbReference type="EMBL" id="KAK6640990.1"/>
    </source>
</evidence>